<protein>
    <submittedName>
        <fullName evidence="4">J domain-containing protein</fullName>
    </submittedName>
</protein>
<evidence type="ECO:0000313" key="5">
    <source>
        <dbReference type="Proteomes" id="UP000001940"/>
    </source>
</evidence>
<dbReference type="WormBase" id="Y39C12A.8">
    <property type="protein sequence ID" value="CE24236"/>
    <property type="gene ID" value="WBGene00001044"/>
    <property type="gene designation" value="dnj-26"/>
</dbReference>
<dbReference type="AGR" id="WB:WBGene00001044"/>
<dbReference type="HOGENOM" id="CLU_759182_0_0_1"/>
<dbReference type="CTD" id="178171"/>
<feature type="compositionally biased region" description="Basic residues" evidence="1">
    <location>
        <begin position="149"/>
        <end position="159"/>
    </location>
</feature>
<feature type="region of interest" description="Disordered" evidence="1">
    <location>
        <begin position="223"/>
        <end position="245"/>
    </location>
</feature>
<dbReference type="SMART" id="SM00271">
    <property type="entry name" value="DnaJ"/>
    <property type="match status" value="1"/>
</dbReference>
<keyword evidence="2" id="KW-1133">Transmembrane helix</keyword>
<dbReference type="Pfam" id="PF00226">
    <property type="entry name" value="DnaJ"/>
    <property type="match status" value="1"/>
</dbReference>
<gene>
    <name evidence="4 6" type="primary">dnj-26</name>
    <name evidence="4" type="ORF">CELE_Y39C12A.8</name>
    <name evidence="6" type="ORF">Y39C12A.8</name>
</gene>
<dbReference type="SUPFAM" id="SSF46565">
    <property type="entry name" value="Chaperone J-domain"/>
    <property type="match status" value="1"/>
</dbReference>
<evidence type="ECO:0000256" key="1">
    <source>
        <dbReference type="SAM" id="MobiDB-lite"/>
    </source>
</evidence>
<evidence type="ECO:0000313" key="6">
    <source>
        <dbReference type="WormBase" id="Y39C12A.8"/>
    </source>
</evidence>
<evidence type="ECO:0000313" key="4">
    <source>
        <dbReference type="EMBL" id="CAB60492.1"/>
    </source>
</evidence>
<dbReference type="GO" id="GO:0071218">
    <property type="term" value="P:cellular response to misfolded protein"/>
    <property type="evidence" value="ECO:0000318"/>
    <property type="project" value="GO_Central"/>
</dbReference>
<evidence type="ECO:0000256" key="2">
    <source>
        <dbReference type="SAM" id="Phobius"/>
    </source>
</evidence>
<dbReference type="eggNOG" id="KOG0714">
    <property type="taxonomic scope" value="Eukaryota"/>
</dbReference>
<feature type="compositionally biased region" description="Low complexity" evidence="1">
    <location>
        <begin position="227"/>
        <end position="236"/>
    </location>
</feature>
<feature type="transmembrane region" description="Helical" evidence="2">
    <location>
        <begin position="328"/>
        <end position="350"/>
    </location>
</feature>
<keyword evidence="5" id="KW-1185">Reference proteome</keyword>
<dbReference type="UCSC" id="Y39C12A.8">
    <property type="organism name" value="c. elegans"/>
</dbReference>
<dbReference type="GO" id="GO:0005789">
    <property type="term" value="C:endoplasmic reticulum membrane"/>
    <property type="evidence" value="ECO:0000318"/>
    <property type="project" value="GO_Central"/>
</dbReference>
<feature type="transmembrane region" description="Helical" evidence="2">
    <location>
        <begin position="254"/>
        <end position="276"/>
    </location>
</feature>
<dbReference type="PaxDb" id="6239-Y39C12A.8"/>
<dbReference type="InterPro" id="IPR036869">
    <property type="entry name" value="J_dom_sf"/>
</dbReference>
<dbReference type="OrthoDB" id="442087at2759"/>
<name>Q9U2L4_CAEEL</name>
<feature type="compositionally biased region" description="Low complexity" evidence="1">
    <location>
        <begin position="161"/>
        <end position="171"/>
    </location>
</feature>
<dbReference type="FunCoup" id="Q9U2L4">
    <property type="interactions" value="54"/>
</dbReference>
<dbReference type="CDD" id="cd06257">
    <property type="entry name" value="DnaJ"/>
    <property type="match status" value="1"/>
</dbReference>
<dbReference type="GeneID" id="178171"/>
<dbReference type="SMR" id="Q9U2L4"/>
<feature type="compositionally biased region" description="Basic and acidic residues" evidence="1">
    <location>
        <begin position="123"/>
        <end position="145"/>
    </location>
</feature>
<dbReference type="FunFam" id="1.10.287.110:FF:000306">
    <property type="entry name" value="DNaJ domain (Prokaryotic heat shock protein)"/>
    <property type="match status" value="1"/>
</dbReference>
<feature type="region of interest" description="Disordered" evidence="1">
    <location>
        <begin position="90"/>
        <end position="184"/>
    </location>
</feature>
<dbReference type="Gene3D" id="1.10.287.110">
    <property type="entry name" value="DnaJ domain"/>
    <property type="match status" value="1"/>
</dbReference>
<dbReference type="AlphaFoldDB" id="Q9U2L4"/>
<accession>Q9U2L4</accession>
<dbReference type="PANTHER" id="PTHR43908:SF3">
    <property type="entry name" value="AT29763P-RELATED"/>
    <property type="match status" value="1"/>
</dbReference>
<dbReference type="EMBL" id="BX284604">
    <property type="protein sequence ID" value="CAB60492.1"/>
    <property type="molecule type" value="Genomic_DNA"/>
</dbReference>
<dbReference type="PROSITE" id="PS50076">
    <property type="entry name" value="DNAJ_2"/>
    <property type="match status" value="1"/>
</dbReference>
<dbReference type="InterPro" id="IPR001623">
    <property type="entry name" value="DnaJ_domain"/>
</dbReference>
<dbReference type="InParanoid" id="Q9U2L4"/>
<dbReference type="Bgee" id="WBGene00001044">
    <property type="expression patterns" value="Expressed in germ line (C elegans) and 3 other cell types or tissues"/>
</dbReference>
<feature type="transmembrane region" description="Helical" evidence="2">
    <location>
        <begin position="288"/>
        <end position="307"/>
    </location>
</feature>
<dbReference type="PRINTS" id="PR00625">
    <property type="entry name" value="JDOMAIN"/>
</dbReference>
<keyword evidence="2" id="KW-0472">Membrane</keyword>
<proteinExistence type="predicted"/>
<reference evidence="4 5" key="1">
    <citation type="journal article" date="1998" name="Science">
        <title>Genome sequence of the nematode C. elegans: a platform for investigating biology.</title>
        <authorList>
            <consortium name="The C. elegans sequencing consortium"/>
            <person name="Sulson J.E."/>
            <person name="Waterston R."/>
        </authorList>
    </citation>
    <scope>NUCLEOTIDE SEQUENCE [LARGE SCALE GENOMIC DNA]</scope>
    <source>
        <strain evidence="4 5">Bristol N2</strain>
    </source>
</reference>
<dbReference type="RefSeq" id="NP_502326.1">
    <property type="nucleotide sequence ID" value="NM_069925.3"/>
</dbReference>
<organism evidence="4 5">
    <name type="scientific">Caenorhabditis elegans</name>
    <dbReference type="NCBI Taxonomy" id="6239"/>
    <lineage>
        <taxon>Eukaryota</taxon>
        <taxon>Metazoa</taxon>
        <taxon>Ecdysozoa</taxon>
        <taxon>Nematoda</taxon>
        <taxon>Chromadorea</taxon>
        <taxon>Rhabditida</taxon>
        <taxon>Rhabditina</taxon>
        <taxon>Rhabditomorpha</taxon>
        <taxon>Rhabditoidea</taxon>
        <taxon>Rhabditidae</taxon>
        <taxon>Peloderinae</taxon>
        <taxon>Caenorhabditis</taxon>
    </lineage>
</organism>
<dbReference type="Proteomes" id="UP000001940">
    <property type="component" value="Chromosome IV"/>
</dbReference>
<feature type="compositionally biased region" description="Basic and acidic residues" evidence="1">
    <location>
        <begin position="172"/>
        <end position="181"/>
    </location>
</feature>
<sequence>MPIPKSAKSDYTKEQKDLVGNICQCKDFYKILNVDKKASPDEIRIAFRKRIREVHPDKCKHPSATEASKVVNNAFSLLMDPAKRRQYDLQNAETSNENLYKRCNRNKNQRKQEYSNTQRQNHKKSEPSNGKRNEQNSSFKQDHNSKNHQSNHQKTKNKKSNPYSNQNNFNNTRKDYREEKSGFSWNTGSADDYEDFVYRNYQSYQQQQQNQYARRRHEEYTDGFKYSSSSNPHSTSNEPFHDKSHNSDVEKEEYLVVIFFIVVTIVLFGLIVHGMYTGSLLRTVFNLVITYLRIIAGIFGVFCWISWKIFQLIVNLSWKSVTRIAIPVVLKTISITAEVVSSCFGFLWSFSKGVPCWIWSFLTTF</sequence>
<dbReference type="GO" id="GO:0030544">
    <property type="term" value="F:Hsp70 protein binding"/>
    <property type="evidence" value="ECO:0000318"/>
    <property type="project" value="GO_Central"/>
</dbReference>
<dbReference type="KEGG" id="cel:CELE_Y39C12A.8"/>
<dbReference type="PANTHER" id="PTHR43908">
    <property type="entry name" value="AT29763P-RELATED"/>
    <property type="match status" value="1"/>
</dbReference>
<dbReference type="STRING" id="6239.Y39C12A.8.1"/>
<evidence type="ECO:0000259" key="3">
    <source>
        <dbReference type="PROSITE" id="PS50076"/>
    </source>
</evidence>
<dbReference type="InterPro" id="IPR051100">
    <property type="entry name" value="DnaJ_subfamily_B/C"/>
</dbReference>
<keyword evidence="2" id="KW-0812">Transmembrane</keyword>
<feature type="domain" description="J" evidence="3">
    <location>
        <begin position="27"/>
        <end position="91"/>
    </location>
</feature>